<feature type="binding site" evidence="11">
    <location>
        <begin position="213"/>
        <end position="214"/>
    </location>
    <ligand>
        <name>pyrroloquinoline quinone</name>
        <dbReference type="ChEBI" id="CHEBI:58442"/>
    </ligand>
</feature>
<dbReference type="NCBIfam" id="TIGR03075">
    <property type="entry name" value="PQQ_enz_alc_DH"/>
    <property type="match status" value="1"/>
</dbReference>
<feature type="binding site" evidence="11">
    <location>
        <begin position="423"/>
        <end position="424"/>
    </location>
    <ligand>
        <name>pyrroloquinoline quinone</name>
        <dbReference type="ChEBI" id="CHEBI:58442"/>
    </ligand>
</feature>
<comment type="cofactor">
    <cofactor evidence="11">
        <name>pyrroloquinoline quinone</name>
        <dbReference type="ChEBI" id="CHEBI:58442"/>
    </cofactor>
    <text evidence="11">Binds 1 PQQ group per subunit.</text>
</comment>
<dbReference type="GO" id="GO:0016020">
    <property type="term" value="C:membrane"/>
    <property type="evidence" value="ECO:0007669"/>
    <property type="project" value="InterPro"/>
</dbReference>
<dbReference type="PANTHER" id="PTHR32303">
    <property type="entry name" value="QUINOPROTEIN ALCOHOL DEHYDROGENASE (CYTOCHROME C)"/>
    <property type="match status" value="1"/>
</dbReference>
<protein>
    <submittedName>
        <fullName evidence="17">Quinohemoprotein ethanol dehydrogenase</fullName>
    </submittedName>
</protein>
<evidence type="ECO:0000256" key="9">
    <source>
        <dbReference type="ARBA" id="ARBA00023157"/>
    </source>
</evidence>
<dbReference type="PROSITE" id="PS51257">
    <property type="entry name" value="PROKAR_LIPOPROTEIN"/>
    <property type="match status" value="1"/>
</dbReference>
<dbReference type="InterPro" id="IPR018391">
    <property type="entry name" value="PQQ_b-propeller_rpt"/>
</dbReference>
<evidence type="ECO:0000256" key="3">
    <source>
        <dbReference type="ARBA" id="ARBA00022723"/>
    </source>
</evidence>
<feature type="binding site" evidence="12">
    <location>
        <position position="215"/>
    </location>
    <ligand>
        <name>Ca(2+)</name>
        <dbReference type="ChEBI" id="CHEBI:29108"/>
    </ligand>
</feature>
<feature type="chain" id="PRO_5011742262" evidence="15">
    <location>
        <begin position="20"/>
        <end position="714"/>
    </location>
</feature>
<dbReference type="Gene3D" id="2.140.10.10">
    <property type="entry name" value="Quinoprotein alcohol dehydrogenase-like superfamily"/>
    <property type="match status" value="1"/>
</dbReference>
<keyword evidence="2 11" id="KW-0349">Heme</keyword>
<feature type="domain" description="Cytochrome c" evidence="16">
    <location>
        <begin position="626"/>
        <end position="704"/>
    </location>
</feature>
<dbReference type="SMART" id="SM00564">
    <property type="entry name" value="PQQ"/>
    <property type="match status" value="5"/>
</dbReference>
<dbReference type="Proteomes" id="UP000199675">
    <property type="component" value="Unassembled WGS sequence"/>
</dbReference>
<evidence type="ECO:0000313" key="17">
    <source>
        <dbReference type="EMBL" id="SDW81773.1"/>
    </source>
</evidence>
<name>A0A1H2WM86_9GAMM</name>
<evidence type="ECO:0000256" key="12">
    <source>
        <dbReference type="PIRSR" id="PIRSR617512-3"/>
    </source>
</evidence>
<evidence type="ECO:0000256" key="4">
    <source>
        <dbReference type="ARBA" id="ARBA00022729"/>
    </source>
</evidence>
<feature type="binding site" evidence="11">
    <location>
        <position position="271"/>
    </location>
    <ligand>
        <name>pyrroloquinoline quinone</name>
        <dbReference type="ChEBI" id="CHEBI:58442"/>
    </ligand>
</feature>
<dbReference type="InterPro" id="IPR009056">
    <property type="entry name" value="Cyt_c-like_dom"/>
</dbReference>
<dbReference type="STRING" id="488533.SAMN04487960_104215"/>
<feature type="binding site" description="axial binding residue" evidence="12">
    <location>
        <position position="681"/>
    </location>
    <ligand>
        <name>heme c</name>
        <dbReference type="ChEBI" id="CHEBI:61717"/>
    </ligand>
    <ligandPart>
        <name>Fe</name>
        <dbReference type="ChEBI" id="CHEBI:18248"/>
    </ligandPart>
</feature>
<evidence type="ECO:0000256" key="6">
    <source>
        <dbReference type="ARBA" id="ARBA00022891"/>
    </source>
</evidence>
<gene>
    <name evidence="17" type="ORF">SAMN04487960_104215</name>
</gene>
<dbReference type="InterPro" id="IPR017512">
    <property type="entry name" value="PQQ_MeOH/EtOH_DH"/>
</dbReference>
<evidence type="ECO:0000256" key="15">
    <source>
        <dbReference type="SAM" id="SignalP"/>
    </source>
</evidence>
<reference evidence="17 18" key="1">
    <citation type="submission" date="2016-10" db="EMBL/GenBank/DDBJ databases">
        <authorList>
            <person name="de Groot N.N."/>
        </authorList>
    </citation>
    <scope>NUCLEOTIDE SEQUENCE [LARGE SCALE GENOMIC DNA]</scope>
    <source>
        <strain evidence="17 18">CGMCC 1.7059</strain>
    </source>
</reference>
<feature type="binding site" evidence="12">
    <location>
        <position position="336"/>
    </location>
    <ligand>
        <name>Ca(2+)</name>
        <dbReference type="ChEBI" id="CHEBI:29108"/>
    </ligand>
</feature>
<evidence type="ECO:0000256" key="13">
    <source>
        <dbReference type="PIRSR" id="PIRSR617512-4"/>
    </source>
</evidence>
<evidence type="ECO:0000256" key="10">
    <source>
        <dbReference type="PIRSR" id="PIRSR617512-1"/>
    </source>
</evidence>
<keyword evidence="8 12" id="KW-0408">Iron</keyword>
<feature type="binding site" description="covalent" evidence="11">
    <location>
        <position position="642"/>
    </location>
    <ligand>
        <name>heme c</name>
        <dbReference type="ChEBI" id="CHEBI:61717"/>
    </ligand>
</feature>
<comment type="cofactor">
    <cofactor evidence="12">
        <name>Ca(2+)</name>
        <dbReference type="ChEBI" id="CHEBI:29108"/>
    </cofactor>
    <text evidence="12">Binds 1 Ca(2+) ion per subunit.</text>
</comment>
<dbReference type="InterPro" id="IPR002372">
    <property type="entry name" value="PQQ_rpt_dom"/>
</dbReference>
<dbReference type="GO" id="GO:0009055">
    <property type="term" value="F:electron transfer activity"/>
    <property type="evidence" value="ECO:0007669"/>
    <property type="project" value="InterPro"/>
</dbReference>
<feature type="active site" description="Proton acceptor" evidence="10">
    <location>
        <position position="336"/>
    </location>
</feature>
<keyword evidence="6 11" id="KW-0634">PQQ</keyword>
<dbReference type="CDD" id="cd10279">
    <property type="entry name" value="PQQ_ADH_II"/>
    <property type="match status" value="1"/>
</dbReference>
<evidence type="ECO:0000256" key="14">
    <source>
        <dbReference type="SAM" id="MobiDB-lite"/>
    </source>
</evidence>
<evidence type="ECO:0000259" key="16">
    <source>
        <dbReference type="PROSITE" id="PS51007"/>
    </source>
</evidence>
<organism evidence="17 18">
    <name type="scientific">Marinobacter mobilis</name>
    <dbReference type="NCBI Taxonomy" id="488533"/>
    <lineage>
        <taxon>Bacteria</taxon>
        <taxon>Pseudomonadati</taxon>
        <taxon>Pseudomonadota</taxon>
        <taxon>Gammaproteobacteria</taxon>
        <taxon>Pseudomonadales</taxon>
        <taxon>Marinobacteraceae</taxon>
        <taxon>Marinobacter</taxon>
    </lineage>
</organism>
<dbReference type="GO" id="GO:0005509">
    <property type="term" value="F:calcium ion binding"/>
    <property type="evidence" value="ECO:0007669"/>
    <property type="project" value="InterPro"/>
</dbReference>
<evidence type="ECO:0000313" key="18">
    <source>
        <dbReference type="Proteomes" id="UP000199675"/>
    </source>
</evidence>
<feature type="binding site" evidence="11">
    <location>
        <position position="363"/>
    </location>
    <ligand>
        <name>pyrroloquinoline quinone</name>
        <dbReference type="ChEBI" id="CHEBI:58442"/>
    </ligand>
</feature>
<evidence type="ECO:0000256" key="2">
    <source>
        <dbReference type="ARBA" id="ARBA00022617"/>
    </source>
</evidence>
<keyword evidence="3 12" id="KW-0479">Metal-binding</keyword>
<feature type="disulfide bond" evidence="13">
    <location>
        <begin position="146"/>
        <end position="147"/>
    </location>
</feature>
<keyword evidence="5 12" id="KW-0106">Calcium</keyword>
<sequence>MTRTALLWPVAGLLSLTLAAGCTPITEQDTATTENPDAVSPGAVTDDRWRRADQEPQSWLGVGRTYEEQRFSPLTQISADNVANLGLAWVYDMGSKQGGSATPVVVDGVMYITGPWGKVYALDALTGKQLWTYNPRVNPEAGARGCCGVTNRGLAVYQGKVYVGVYDARLVALDARTGAVAWEVNTNEDNNDRRTITGAPRVANGRVIIGHGGAEFGVRGYVSAYDADTGKKLWRFYTVPGNPERGFENQAMADAAETWSGDWWAQGGGGTVWDSMIYDPTADVLYIGTGNGSPWNRRIRSPEGGDNLYLSSIVAVNARSGEYLWHYQTTPGEAWDYTATQPLMLATLELAGKPRDVIMQAPKNGFFYVLDRHTGELLSANNFTKVTWASHIDMTTGRPVETENARYEDGPQLAFPSPFGAHNWHPMSYNPQTGLVYIPHQQVPWVYNEEEDYQAKPGNVFNLGLKWPDFPEDPSVLAQVLPLIKGSLIAWDPVTQQKAWEVEYPTIWNGGTVTTAGNLVFQGTPSGQLYAYRADSGERVWSYDVGIGIVAAPAVYAIDGEEYVSVLTGVGGALSRIAGPFAAAYQARHSNRVYTFRLGGTATNPPVPERRPQPPLSPPALAATPAAVDAGRALYNRYCMRCHGEGAIAGLMDDIPDLRHSPLLHAGFETTVHHGRPGTYMPPFDSLLTEADIEQVRSYIVKRAHDAIREQQPE</sequence>
<feature type="binding site" description="axial binding residue" evidence="12">
    <location>
        <position position="643"/>
    </location>
    <ligand>
        <name>heme c</name>
        <dbReference type="ChEBI" id="CHEBI:61717"/>
    </ligand>
    <ligandPart>
        <name>Fe</name>
        <dbReference type="ChEBI" id="CHEBI:18248"/>
    </ligandPart>
</feature>
<dbReference type="InterPro" id="IPR011047">
    <property type="entry name" value="Quinoprotein_ADH-like_sf"/>
</dbReference>
<evidence type="ECO:0000256" key="7">
    <source>
        <dbReference type="ARBA" id="ARBA00023002"/>
    </source>
</evidence>
<accession>A0A1H2WM86</accession>
<feature type="binding site" evidence="11">
    <location>
        <position position="197"/>
    </location>
    <ligand>
        <name>pyrroloquinoline quinone</name>
        <dbReference type="ChEBI" id="CHEBI:58442"/>
    </ligand>
</feature>
<dbReference type="Pfam" id="PF01011">
    <property type="entry name" value="PQQ"/>
    <property type="match status" value="1"/>
</dbReference>
<evidence type="ECO:0000256" key="5">
    <source>
        <dbReference type="ARBA" id="ARBA00022837"/>
    </source>
</evidence>
<dbReference type="EMBL" id="FNNE01000004">
    <property type="protein sequence ID" value="SDW81773.1"/>
    <property type="molecule type" value="Genomic_DNA"/>
</dbReference>
<feature type="binding site" description="covalent" evidence="11">
    <location>
        <position position="639"/>
    </location>
    <ligand>
        <name>heme c</name>
        <dbReference type="ChEBI" id="CHEBI:61717"/>
    </ligand>
</feature>
<proteinExistence type="inferred from homology"/>
<feature type="binding site" evidence="11">
    <location>
        <position position="152"/>
    </location>
    <ligand>
        <name>pyrroloquinoline quinone</name>
        <dbReference type="ChEBI" id="CHEBI:58442"/>
    </ligand>
</feature>
<keyword evidence="4 15" id="KW-0732">Signal</keyword>
<dbReference type="PROSITE" id="PS00364">
    <property type="entry name" value="BACTERIAL_PQQ_2"/>
    <property type="match status" value="1"/>
</dbReference>
<dbReference type="Pfam" id="PF13442">
    <property type="entry name" value="Cytochrome_CBB3"/>
    <property type="match status" value="1"/>
</dbReference>
<keyword evidence="18" id="KW-1185">Reference proteome</keyword>
<evidence type="ECO:0000256" key="1">
    <source>
        <dbReference type="ARBA" id="ARBA00008156"/>
    </source>
</evidence>
<dbReference type="OrthoDB" id="9794322at2"/>
<dbReference type="Pfam" id="PF13360">
    <property type="entry name" value="PQQ_2"/>
    <property type="match status" value="1"/>
</dbReference>
<evidence type="ECO:0000256" key="8">
    <source>
        <dbReference type="ARBA" id="ARBA00023004"/>
    </source>
</evidence>
<dbReference type="PROSITE" id="PS51007">
    <property type="entry name" value="CYTC"/>
    <property type="match status" value="1"/>
</dbReference>
<dbReference type="SUPFAM" id="SSF50998">
    <property type="entry name" value="Quinoprotein alcohol dehydrogenase-like"/>
    <property type="match status" value="1"/>
</dbReference>
<keyword evidence="9 13" id="KW-1015">Disulfide bond</keyword>
<feature type="binding site" evidence="12">
    <location>
        <position position="291"/>
    </location>
    <ligand>
        <name>Ca(2+)</name>
        <dbReference type="ChEBI" id="CHEBI:29108"/>
    </ligand>
</feature>
<evidence type="ECO:0000256" key="11">
    <source>
        <dbReference type="PIRSR" id="PIRSR617512-2"/>
    </source>
</evidence>
<dbReference type="InterPro" id="IPR001479">
    <property type="entry name" value="Quinoprotein_DH_CS"/>
</dbReference>
<feature type="region of interest" description="Disordered" evidence="14">
    <location>
        <begin position="599"/>
        <end position="620"/>
    </location>
</feature>
<dbReference type="GO" id="GO:0020037">
    <property type="term" value="F:heme binding"/>
    <property type="evidence" value="ECO:0007669"/>
    <property type="project" value="InterPro"/>
</dbReference>
<feature type="signal peptide" evidence="15">
    <location>
        <begin position="1"/>
        <end position="19"/>
    </location>
</feature>
<comment type="cofactor">
    <cofactor evidence="11">
        <name>heme c</name>
        <dbReference type="ChEBI" id="CHEBI:61717"/>
    </cofactor>
    <text evidence="11">Binds 1 heme c group per subunit.</text>
</comment>
<dbReference type="GO" id="GO:0030288">
    <property type="term" value="C:outer membrane-bounded periplasmic space"/>
    <property type="evidence" value="ECO:0007669"/>
    <property type="project" value="InterPro"/>
</dbReference>
<dbReference type="InterPro" id="IPR036909">
    <property type="entry name" value="Cyt_c-like_dom_sf"/>
</dbReference>
<keyword evidence="7" id="KW-0560">Oxidoreductase</keyword>
<dbReference type="Gene3D" id="1.10.760.10">
    <property type="entry name" value="Cytochrome c-like domain"/>
    <property type="match status" value="1"/>
</dbReference>
<comment type="similarity">
    <text evidence="1">Belongs to the bacterial PQQ dehydrogenase family.</text>
</comment>
<dbReference type="RefSeq" id="WP_091812457.1">
    <property type="nucleotide sequence ID" value="NZ_FNNE01000004.1"/>
</dbReference>
<dbReference type="GO" id="GO:0016614">
    <property type="term" value="F:oxidoreductase activity, acting on CH-OH group of donors"/>
    <property type="evidence" value="ECO:0007669"/>
    <property type="project" value="InterPro"/>
</dbReference>
<dbReference type="AlphaFoldDB" id="A0A1H2WM86"/>
<dbReference type="SUPFAM" id="SSF46626">
    <property type="entry name" value="Cytochrome c"/>
    <property type="match status" value="1"/>
</dbReference>